<proteinExistence type="predicted"/>
<evidence type="ECO:0000313" key="1">
    <source>
        <dbReference type="EMBL" id="KAK2189472.1"/>
    </source>
</evidence>
<protein>
    <submittedName>
        <fullName evidence="1">Uncharacterized protein</fullName>
    </submittedName>
</protein>
<sequence>MPCIDGRMAGEYLDAAKMQHESKPRDNYVLAPLKAAKRQFGTGHYSGGGLEKWPAHASTPDPGTGNVAVDKRKSLIMMRADVPCRASKPKFLVQLEMFLYRELIYLGVTDTRPGELRMQASLTDRRSGCISE</sequence>
<accession>A0AAD9P7B8</accession>
<dbReference type="EMBL" id="JAODUO010000106">
    <property type="protein sequence ID" value="KAK2189472.1"/>
    <property type="molecule type" value="Genomic_DNA"/>
</dbReference>
<reference evidence="1" key="1">
    <citation type="journal article" date="2023" name="Mol. Biol. Evol.">
        <title>Third-Generation Sequencing Reveals the Adaptive Role of the Epigenome in Three Deep-Sea Polychaetes.</title>
        <authorList>
            <person name="Perez M."/>
            <person name="Aroh O."/>
            <person name="Sun Y."/>
            <person name="Lan Y."/>
            <person name="Juniper S.K."/>
            <person name="Young C.R."/>
            <person name="Angers B."/>
            <person name="Qian P.Y."/>
        </authorList>
    </citation>
    <scope>NUCLEOTIDE SEQUENCE</scope>
    <source>
        <strain evidence="1">R07B-5</strain>
    </source>
</reference>
<organism evidence="1 2">
    <name type="scientific">Ridgeia piscesae</name>
    <name type="common">Tubeworm</name>
    <dbReference type="NCBI Taxonomy" id="27915"/>
    <lineage>
        <taxon>Eukaryota</taxon>
        <taxon>Metazoa</taxon>
        <taxon>Spiralia</taxon>
        <taxon>Lophotrochozoa</taxon>
        <taxon>Annelida</taxon>
        <taxon>Polychaeta</taxon>
        <taxon>Sedentaria</taxon>
        <taxon>Canalipalpata</taxon>
        <taxon>Sabellida</taxon>
        <taxon>Siboglinidae</taxon>
        <taxon>Ridgeia</taxon>
    </lineage>
</organism>
<comment type="caution">
    <text evidence="1">The sequence shown here is derived from an EMBL/GenBank/DDBJ whole genome shotgun (WGS) entry which is preliminary data.</text>
</comment>
<gene>
    <name evidence="1" type="ORF">NP493_106g07057</name>
</gene>
<evidence type="ECO:0000313" key="2">
    <source>
        <dbReference type="Proteomes" id="UP001209878"/>
    </source>
</evidence>
<dbReference type="Proteomes" id="UP001209878">
    <property type="component" value="Unassembled WGS sequence"/>
</dbReference>
<name>A0AAD9P7B8_RIDPI</name>
<keyword evidence="2" id="KW-1185">Reference proteome</keyword>
<dbReference type="AlphaFoldDB" id="A0AAD9P7B8"/>